<dbReference type="AlphaFoldDB" id="A0AAW1Y9B1"/>
<evidence type="ECO:0000256" key="3">
    <source>
        <dbReference type="PROSITE-ProRule" id="PRU00221"/>
    </source>
</evidence>
<dbReference type="SMART" id="SM00320">
    <property type="entry name" value="WD40"/>
    <property type="match status" value="6"/>
</dbReference>
<evidence type="ECO:0000256" key="2">
    <source>
        <dbReference type="ARBA" id="ARBA00022737"/>
    </source>
</evidence>
<dbReference type="Proteomes" id="UP001457282">
    <property type="component" value="Unassembled WGS sequence"/>
</dbReference>
<dbReference type="EMBL" id="JBEDUW010000002">
    <property type="protein sequence ID" value="KAK9944640.1"/>
    <property type="molecule type" value="Genomic_DNA"/>
</dbReference>
<dbReference type="Pfam" id="PF12937">
    <property type="entry name" value="F-box-like"/>
    <property type="match status" value="1"/>
</dbReference>
<keyword evidence="6" id="KW-1185">Reference proteome</keyword>
<dbReference type="InterPro" id="IPR001680">
    <property type="entry name" value="WD40_rpt"/>
</dbReference>
<gene>
    <name evidence="5" type="ORF">M0R45_010200</name>
</gene>
<keyword evidence="1 3" id="KW-0853">WD repeat</keyword>
<dbReference type="Gene3D" id="1.20.1280.50">
    <property type="match status" value="1"/>
</dbReference>
<dbReference type="SUPFAM" id="SSF81383">
    <property type="entry name" value="F-box domain"/>
    <property type="match status" value="1"/>
</dbReference>
<accession>A0AAW1Y9B1</accession>
<proteinExistence type="predicted"/>
<dbReference type="Gene3D" id="2.130.10.10">
    <property type="entry name" value="YVTN repeat-like/Quinoprotein amine dehydrogenase"/>
    <property type="match status" value="2"/>
</dbReference>
<evidence type="ECO:0000259" key="4">
    <source>
        <dbReference type="Pfam" id="PF12937"/>
    </source>
</evidence>
<keyword evidence="2" id="KW-0677">Repeat</keyword>
<dbReference type="InterPro" id="IPR036322">
    <property type="entry name" value="WD40_repeat_dom_sf"/>
</dbReference>
<dbReference type="InterPro" id="IPR015943">
    <property type="entry name" value="WD40/YVTN_repeat-like_dom_sf"/>
</dbReference>
<dbReference type="InterPro" id="IPR018391">
    <property type="entry name" value="PQQ_b-propeller_rpt"/>
</dbReference>
<protein>
    <recommendedName>
        <fullName evidence="4">F-box domain-containing protein</fullName>
    </recommendedName>
</protein>
<evidence type="ECO:0000313" key="5">
    <source>
        <dbReference type="EMBL" id="KAK9944640.1"/>
    </source>
</evidence>
<dbReference type="PROSITE" id="PS50082">
    <property type="entry name" value="WD_REPEATS_2"/>
    <property type="match status" value="1"/>
</dbReference>
<dbReference type="PANTHER" id="PTHR44436">
    <property type="entry name" value="F-BOX/WD REPEAT-CONTAINING PROTEIN 2"/>
    <property type="match status" value="1"/>
</dbReference>
<dbReference type="PANTHER" id="PTHR44436:SF1">
    <property type="entry name" value="F-BOX_WD REPEAT-CONTAINING PROTEIN 2"/>
    <property type="match status" value="1"/>
</dbReference>
<evidence type="ECO:0000256" key="1">
    <source>
        <dbReference type="ARBA" id="ARBA00022574"/>
    </source>
</evidence>
<evidence type="ECO:0000313" key="6">
    <source>
        <dbReference type="Proteomes" id="UP001457282"/>
    </source>
</evidence>
<name>A0AAW1Y9B1_RUBAR</name>
<sequence length="451" mass="49976">MSGFKHKLVPFPAGLDLTLASHKKRPIRRPSPINALDHDVLSKIFSLFEDCFDLTNCSLVCKTWSGVITKSKLVEALYYKLWHMGLVKGGLCLEEMVVEPHRLALHQGRRINVDQWKARSANIDQCRKKNGLLLTGGRDKVMRLWSLKSDTCVYKFEGEYEVPSEYGPLVDFDFDASKIVGLVGSKNSRICLWSRSGVARVLNPLKGKGTFPKAICMRYCDPEAVVGCADGTARVFDMYSHQCSQILRMHGSEVPVTCLGLCDDYGASSLILAGGGSRITISSGLLQHTVTELCMDYLAGDKIRTLCYNPCGDEDRTVFAGSTGGYVYGWDLRTGRRLWKTQVSRSAVCAVQHLRNDGSTLVVGGVDGVLRLVDQNTGKVNSRIVLDTGYCVLPSTSSANSAPVQRLRGRRLSEDAQLDDIPTPPITWLTVGMKKVITAHNRDYIRTWKFN</sequence>
<dbReference type="InterPro" id="IPR042627">
    <property type="entry name" value="FBXW2"/>
</dbReference>
<dbReference type="SUPFAM" id="SSF50978">
    <property type="entry name" value="WD40 repeat-like"/>
    <property type="match status" value="1"/>
</dbReference>
<feature type="domain" description="F-box" evidence="4">
    <location>
        <begin position="38"/>
        <end position="73"/>
    </location>
</feature>
<comment type="caution">
    <text evidence="5">The sequence shown here is derived from an EMBL/GenBank/DDBJ whole genome shotgun (WGS) entry which is preliminary data.</text>
</comment>
<organism evidence="5 6">
    <name type="scientific">Rubus argutus</name>
    <name type="common">Southern blackberry</name>
    <dbReference type="NCBI Taxonomy" id="59490"/>
    <lineage>
        <taxon>Eukaryota</taxon>
        <taxon>Viridiplantae</taxon>
        <taxon>Streptophyta</taxon>
        <taxon>Embryophyta</taxon>
        <taxon>Tracheophyta</taxon>
        <taxon>Spermatophyta</taxon>
        <taxon>Magnoliopsida</taxon>
        <taxon>eudicotyledons</taxon>
        <taxon>Gunneridae</taxon>
        <taxon>Pentapetalae</taxon>
        <taxon>rosids</taxon>
        <taxon>fabids</taxon>
        <taxon>Rosales</taxon>
        <taxon>Rosaceae</taxon>
        <taxon>Rosoideae</taxon>
        <taxon>Rosoideae incertae sedis</taxon>
        <taxon>Rubus</taxon>
    </lineage>
</organism>
<feature type="repeat" description="WD" evidence="3">
    <location>
        <begin position="132"/>
        <end position="155"/>
    </location>
</feature>
<dbReference type="InterPro" id="IPR036047">
    <property type="entry name" value="F-box-like_dom_sf"/>
</dbReference>
<reference evidence="5 6" key="1">
    <citation type="journal article" date="2023" name="G3 (Bethesda)">
        <title>A chromosome-length genome assembly and annotation of blackberry (Rubus argutus, cv. 'Hillquist').</title>
        <authorList>
            <person name="Bruna T."/>
            <person name="Aryal R."/>
            <person name="Dudchenko O."/>
            <person name="Sargent D.J."/>
            <person name="Mead D."/>
            <person name="Buti M."/>
            <person name="Cavallini A."/>
            <person name="Hytonen T."/>
            <person name="Andres J."/>
            <person name="Pham M."/>
            <person name="Weisz D."/>
            <person name="Mascagni F."/>
            <person name="Usai G."/>
            <person name="Natali L."/>
            <person name="Bassil N."/>
            <person name="Fernandez G.E."/>
            <person name="Lomsadze A."/>
            <person name="Armour M."/>
            <person name="Olukolu B."/>
            <person name="Poorten T."/>
            <person name="Britton C."/>
            <person name="Davik J."/>
            <person name="Ashrafi H."/>
            <person name="Aiden E.L."/>
            <person name="Borodovsky M."/>
            <person name="Worthington M."/>
        </authorList>
    </citation>
    <scope>NUCLEOTIDE SEQUENCE [LARGE SCALE GENOMIC DNA]</scope>
    <source>
        <strain evidence="5">PI 553951</strain>
    </source>
</reference>
<dbReference type="InterPro" id="IPR001810">
    <property type="entry name" value="F-box_dom"/>
</dbReference>
<dbReference type="SMART" id="SM00564">
    <property type="entry name" value="PQQ"/>
    <property type="match status" value="2"/>
</dbReference>